<gene>
    <name evidence="8" type="primary">tyrS</name>
    <name evidence="11" type="ORF">MCANUFG4_00155</name>
</gene>
<dbReference type="GO" id="GO:0005524">
    <property type="term" value="F:ATP binding"/>
    <property type="evidence" value="ECO:0007669"/>
    <property type="project" value="UniProtKB-UniRule"/>
</dbReference>
<protein>
    <recommendedName>
        <fullName evidence="8">Tyrosine--tRNA ligase</fullName>
        <ecNumber evidence="8">6.1.1.1</ecNumber>
    </recommendedName>
    <alternativeName>
        <fullName evidence="8">Tyrosyl-tRNA synthetase</fullName>
        <shortName evidence="8">TyrRS</shortName>
    </alternativeName>
</protein>
<dbReference type="Gene3D" id="3.40.50.620">
    <property type="entry name" value="HUPs"/>
    <property type="match status" value="1"/>
</dbReference>
<dbReference type="InterPro" id="IPR002307">
    <property type="entry name" value="Tyr-tRNA-ligase"/>
</dbReference>
<feature type="binding site" evidence="8">
    <location>
        <position position="159"/>
    </location>
    <ligand>
        <name>L-tyrosine</name>
        <dbReference type="ChEBI" id="CHEBI:58315"/>
    </ligand>
</feature>
<accession>I1A7I1</accession>
<feature type="domain" description="Tyrosine--tRNA ligase SYY-like C-terminal" evidence="10">
    <location>
        <begin position="328"/>
        <end position="407"/>
    </location>
</feature>
<dbReference type="PATRIC" id="fig|1131455.3.peg.30"/>
<comment type="caution">
    <text evidence="11">The sequence shown here is derived from an EMBL/GenBank/DDBJ whole genome shotgun (WGS) entry which is preliminary data.</text>
</comment>
<dbReference type="SUPFAM" id="SSF55174">
    <property type="entry name" value="Alpha-L RNA-binding motif"/>
    <property type="match status" value="1"/>
</dbReference>
<evidence type="ECO:0000313" key="11">
    <source>
        <dbReference type="EMBL" id="EIE42452.1"/>
    </source>
</evidence>
<dbReference type="GO" id="GO:0005829">
    <property type="term" value="C:cytosol"/>
    <property type="evidence" value="ECO:0007669"/>
    <property type="project" value="TreeGrafter"/>
</dbReference>
<dbReference type="PRINTS" id="PR01040">
    <property type="entry name" value="TRNASYNTHTYR"/>
</dbReference>
<name>I1A7I1_9BACT</name>
<evidence type="ECO:0000256" key="5">
    <source>
        <dbReference type="ARBA" id="ARBA00022917"/>
    </source>
</evidence>
<comment type="similarity">
    <text evidence="8">Belongs to the class-I aminoacyl-tRNA synthetase family. TyrS type 1 subfamily.</text>
</comment>
<dbReference type="FunFam" id="1.10.240.10:FF:000001">
    <property type="entry name" value="Tyrosine--tRNA ligase"/>
    <property type="match status" value="1"/>
</dbReference>
<evidence type="ECO:0000256" key="2">
    <source>
        <dbReference type="ARBA" id="ARBA00022741"/>
    </source>
</evidence>
<dbReference type="GO" id="GO:0003723">
    <property type="term" value="F:RNA binding"/>
    <property type="evidence" value="ECO:0007669"/>
    <property type="project" value="UniProtKB-KW"/>
</dbReference>
<dbReference type="EC" id="6.1.1.1" evidence="8"/>
<keyword evidence="5 8" id="KW-0648">Protein biosynthesis</keyword>
<feature type="binding site" evidence="8">
    <location>
        <position position="224"/>
    </location>
    <ligand>
        <name>ATP</name>
        <dbReference type="ChEBI" id="CHEBI:30616"/>
    </ligand>
</feature>
<feature type="short sequence motif" description="'HIGH' region" evidence="8">
    <location>
        <begin position="37"/>
        <end position="46"/>
    </location>
</feature>
<dbReference type="PANTHER" id="PTHR11766">
    <property type="entry name" value="TYROSYL-TRNA SYNTHETASE"/>
    <property type="match status" value="1"/>
</dbReference>
<dbReference type="HAMAP" id="MF_02006">
    <property type="entry name" value="Tyr_tRNA_synth_type1"/>
    <property type="match status" value="1"/>
</dbReference>
<evidence type="ECO:0000256" key="4">
    <source>
        <dbReference type="ARBA" id="ARBA00022884"/>
    </source>
</evidence>
<reference evidence="11 12" key="1">
    <citation type="journal article" date="2012" name="J. Bacteriol.">
        <title>Genome annotation of five Mycoplasma canis strains.</title>
        <authorList>
            <person name="Brown D.R."/>
            <person name="May M."/>
            <person name="Michaels D.L."/>
            <person name="Barbet A.F."/>
        </authorList>
    </citation>
    <scope>NUCLEOTIDE SEQUENCE [LARGE SCALE GENOMIC DNA]</scope>
    <source>
        <strain evidence="11 12">UFG4</strain>
    </source>
</reference>
<organism evidence="11 12">
    <name type="scientific">Mycoplasmopsis canis UFG4</name>
    <dbReference type="NCBI Taxonomy" id="1131455"/>
    <lineage>
        <taxon>Bacteria</taxon>
        <taxon>Bacillati</taxon>
        <taxon>Mycoplasmatota</taxon>
        <taxon>Mycoplasmoidales</taxon>
        <taxon>Metamycoplasmataceae</taxon>
        <taxon>Mycoplasmopsis</taxon>
    </lineage>
</organism>
<keyword evidence="2 8" id="KW-0547">Nucleotide-binding</keyword>
<dbReference type="RefSeq" id="WP_004796947.1">
    <property type="nucleotide sequence ID" value="NZ_AJFU01000001.1"/>
</dbReference>
<comment type="subcellular location">
    <subcellularLocation>
        <location evidence="8">Cytoplasm</location>
    </subcellularLocation>
</comment>
<dbReference type="PROSITE" id="PS00178">
    <property type="entry name" value="AA_TRNA_LIGASE_I"/>
    <property type="match status" value="1"/>
</dbReference>
<dbReference type="SUPFAM" id="SSF52374">
    <property type="entry name" value="Nucleotidylyl transferase"/>
    <property type="match status" value="1"/>
</dbReference>
<keyword evidence="4 9" id="KW-0694">RNA-binding</keyword>
<comment type="catalytic activity">
    <reaction evidence="7 8">
        <text>tRNA(Tyr) + L-tyrosine + ATP = L-tyrosyl-tRNA(Tyr) + AMP + diphosphate + H(+)</text>
        <dbReference type="Rhea" id="RHEA:10220"/>
        <dbReference type="Rhea" id="RHEA-COMP:9706"/>
        <dbReference type="Rhea" id="RHEA-COMP:9707"/>
        <dbReference type="ChEBI" id="CHEBI:15378"/>
        <dbReference type="ChEBI" id="CHEBI:30616"/>
        <dbReference type="ChEBI" id="CHEBI:33019"/>
        <dbReference type="ChEBI" id="CHEBI:58315"/>
        <dbReference type="ChEBI" id="CHEBI:78442"/>
        <dbReference type="ChEBI" id="CHEBI:78536"/>
        <dbReference type="ChEBI" id="CHEBI:456215"/>
        <dbReference type="EC" id="6.1.1.1"/>
    </reaction>
</comment>
<feature type="short sequence motif" description="'KMSKS' region" evidence="8">
    <location>
        <begin position="221"/>
        <end position="225"/>
    </location>
</feature>
<proteinExistence type="inferred from homology"/>
<evidence type="ECO:0000259" key="10">
    <source>
        <dbReference type="Pfam" id="PF22421"/>
    </source>
</evidence>
<feature type="binding site" evidence="8">
    <location>
        <position position="32"/>
    </location>
    <ligand>
        <name>L-tyrosine</name>
        <dbReference type="ChEBI" id="CHEBI:58315"/>
    </ligand>
</feature>
<evidence type="ECO:0000256" key="6">
    <source>
        <dbReference type="ARBA" id="ARBA00023146"/>
    </source>
</evidence>
<dbReference type="InterPro" id="IPR054608">
    <property type="entry name" value="SYY-like_C"/>
</dbReference>
<evidence type="ECO:0000256" key="1">
    <source>
        <dbReference type="ARBA" id="ARBA00022598"/>
    </source>
</evidence>
<dbReference type="Pfam" id="PF00579">
    <property type="entry name" value="tRNA-synt_1b"/>
    <property type="match status" value="1"/>
</dbReference>
<dbReference type="Gene3D" id="1.10.240.10">
    <property type="entry name" value="Tyrosyl-Transfer RNA Synthetase"/>
    <property type="match status" value="1"/>
</dbReference>
<dbReference type="Gene3D" id="3.10.290.10">
    <property type="entry name" value="RNA-binding S4 domain"/>
    <property type="match status" value="1"/>
</dbReference>
<dbReference type="InterPro" id="IPR001412">
    <property type="entry name" value="aa-tRNA-synth_I_CS"/>
</dbReference>
<comment type="function">
    <text evidence="8">Catalyzes the attachment of tyrosine to tRNA(Tyr) in a two-step reaction: tyrosine is first activated by ATP to form Tyr-AMP and then transferred to the acceptor end of tRNA(Tyr).</text>
</comment>
<dbReference type="PANTHER" id="PTHR11766:SF0">
    <property type="entry name" value="TYROSINE--TRNA LIGASE, MITOCHONDRIAL"/>
    <property type="match status" value="1"/>
</dbReference>
<sequence length="410" mass="46632">MKIIEDLKQRGILKDVTNIEKFENMDSNAVIYAGFDPTAKSLHLGNFIQILTLLRLKKAGIKVLALVGGATGMIGDPTFRSSERVLLDKESILINKNAIINQLKSYDLDVFDNLEFYKEMNVLEFLRDAGTSINVSYMLAKDSIATRLENGLSFTEFSYTLIQGWDFYKLYKDKNVHGQFGGSDQWGNITSGLEIISKKEGNDHKAFAFTCNLLTDANGNKFGKSTGGGSLWLDKEMTKPYDMYQFLLNQPDSEIEKLLKWLTFLSLDQIKEIVQDHNKNPQLRLGQKTLAYEVIKNVHNEKEANKAKSLSSILFDKNLKLSDISIEDITDLENDMKILVLDENKNLVDELISKGILKSKREAREFIEKGSIKFNLDTIEESFIIKSLVWDSKYALLHIGKKNIFLVKIK</sequence>
<comment type="subunit">
    <text evidence="8">Homodimer.</text>
</comment>
<dbReference type="Proteomes" id="UP000006229">
    <property type="component" value="Unassembled WGS sequence"/>
</dbReference>
<dbReference type="GO" id="GO:0006437">
    <property type="term" value="P:tyrosyl-tRNA aminoacylation"/>
    <property type="evidence" value="ECO:0007669"/>
    <property type="project" value="UniProtKB-UniRule"/>
</dbReference>
<keyword evidence="6 8" id="KW-0030">Aminoacyl-tRNA synthetase</keyword>
<evidence type="ECO:0000256" key="9">
    <source>
        <dbReference type="PROSITE-ProRule" id="PRU00182"/>
    </source>
</evidence>
<dbReference type="NCBIfam" id="TIGR00234">
    <property type="entry name" value="tyrS"/>
    <property type="match status" value="1"/>
</dbReference>
<keyword evidence="12" id="KW-1185">Reference proteome</keyword>
<dbReference type="Pfam" id="PF22421">
    <property type="entry name" value="SYY_C-terminal"/>
    <property type="match status" value="1"/>
</dbReference>
<dbReference type="InterPro" id="IPR014729">
    <property type="entry name" value="Rossmann-like_a/b/a_fold"/>
</dbReference>
<dbReference type="InterPro" id="IPR024088">
    <property type="entry name" value="Tyr-tRNA-ligase_bac-type"/>
</dbReference>
<keyword evidence="3 8" id="KW-0067">ATP-binding</keyword>
<dbReference type="AlphaFoldDB" id="I1A7I1"/>
<feature type="binding site" evidence="8">
    <location>
        <position position="163"/>
    </location>
    <ligand>
        <name>L-tyrosine</name>
        <dbReference type="ChEBI" id="CHEBI:58315"/>
    </ligand>
</feature>
<dbReference type="GO" id="GO:0004831">
    <property type="term" value="F:tyrosine-tRNA ligase activity"/>
    <property type="evidence" value="ECO:0007669"/>
    <property type="project" value="UniProtKB-UniRule"/>
</dbReference>
<dbReference type="InterPro" id="IPR002305">
    <property type="entry name" value="aa-tRNA-synth_Ic"/>
</dbReference>
<evidence type="ECO:0000256" key="7">
    <source>
        <dbReference type="ARBA" id="ARBA00048248"/>
    </source>
</evidence>
<dbReference type="InterPro" id="IPR024107">
    <property type="entry name" value="Tyr-tRNA-ligase_bac_1"/>
</dbReference>
<dbReference type="CDD" id="cd00805">
    <property type="entry name" value="TyrRS_core"/>
    <property type="match status" value="1"/>
</dbReference>
<keyword evidence="8" id="KW-0963">Cytoplasm</keyword>
<dbReference type="InterPro" id="IPR036986">
    <property type="entry name" value="S4_RNA-bd_sf"/>
</dbReference>
<dbReference type="EMBL" id="AJFU01000001">
    <property type="protein sequence ID" value="EIE42452.1"/>
    <property type="molecule type" value="Genomic_DNA"/>
</dbReference>
<evidence type="ECO:0000256" key="8">
    <source>
        <dbReference type="HAMAP-Rule" id="MF_02006"/>
    </source>
</evidence>
<keyword evidence="1 8" id="KW-0436">Ligase</keyword>
<dbReference type="OrthoDB" id="9804243at2"/>
<evidence type="ECO:0000313" key="12">
    <source>
        <dbReference type="Proteomes" id="UP000006229"/>
    </source>
</evidence>
<evidence type="ECO:0000256" key="3">
    <source>
        <dbReference type="ARBA" id="ARBA00022840"/>
    </source>
</evidence>
<dbReference type="PROSITE" id="PS50889">
    <property type="entry name" value="S4"/>
    <property type="match status" value="1"/>
</dbReference>